<name>A0A9P8PNG1_9ASCO</name>
<evidence type="ECO:0000313" key="2">
    <source>
        <dbReference type="EMBL" id="KAH3674414.1"/>
    </source>
</evidence>
<accession>A0A9P8PNG1</accession>
<protein>
    <submittedName>
        <fullName evidence="2">Uncharacterized protein</fullName>
    </submittedName>
</protein>
<dbReference type="OrthoDB" id="3980359at2759"/>
<gene>
    <name evidence="2" type="ORF">WICMUC_003251</name>
</gene>
<organism evidence="2 3">
    <name type="scientific">Wickerhamomyces mucosus</name>
    <dbReference type="NCBI Taxonomy" id="1378264"/>
    <lineage>
        <taxon>Eukaryota</taxon>
        <taxon>Fungi</taxon>
        <taxon>Dikarya</taxon>
        <taxon>Ascomycota</taxon>
        <taxon>Saccharomycotina</taxon>
        <taxon>Saccharomycetes</taxon>
        <taxon>Phaffomycetales</taxon>
        <taxon>Wickerhamomycetaceae</taxon>
        <taxon>Wickerhamomyces</taxon>
    </lineage>
</organism>
<keyword evidence="3" id="KW-1185">Reference proteome</keyword>
<evidence type="ECO:0000313" key="3">
    <source>
        <dbReference type="Proteomes" id="UP000769528"/>
    </source>
</evidence>
<feature type="region of interest" description="Disordered" evidence="1">
    <location>
        <begin position="259"/>
        <end position="285"/>
    </location>
</feature>
<dbReference type="Proteomes" id="UP000769528">
    <property type="component" value="Unassembled WGS sequence"/>
</dbReference>
<comment type="caution">
    <text evidence="2">The sequence shown here is derived from an EMBL/GenBank/DDBJ whole genome shotgun (WGS) entry which is preliminary data.</text>
</comment>
<reference evidence="2" key="1">
    <citation type="journal article" date="2021" name="Open Biol.">
        <title>Shared evolutionary footprints suggest mitochondrial oxidative damage underlies multiple complex I losses in fungi.</title>
        <authorList>
            <person name="Schikora-Tamarit M.A."/>
            <person name="Marcet-Houben M."/>
            <person name="Nosek J."/>
            <person name="Gabaldon T."/>
        </authorList>
    </citation>
    <scope>NUCLEOTIDE SEQUENCE</scope>
    <source>
        <strain evidence="2">CBS6341</strain>
    </source>
</reference>
<proteinExistence type="predicted"/>
<reference evidence="2" key="2">
    <citation type="submission" date="2021-01" db="EMBL/GenBank/DDBJ databases">
        <authorList>
            <person name="Schikora-Tamarit M.A."/>
        </authorList>
    </citation>
    <scope>NUCLEOTIDE SEQUENCE</scope>
    <source>
        <strain evidence="2">CBS6341</strain>
    </source>
</reference>
<dbReference type="EMBL" id="JAEUBF010000853">
    <property type="protein sequence ID" value="KAH3674414.1"/>
    <property type="molecule type" value="Genomic_DNA"/>
</dbReference>
<evidence type="ECO:0000256" key="1">
    <source>
        <dbReference type="SAM" id="MobiDB-lite"/>
    </source>
</evidence>
<sequence length="466" mass="53655">MSEIYNSDNESIELIIQQLETQILNNDDNINTNNENIPNTKLLRSRSKDIQLLNSITKQQFIQLLSIFIKLNNLSNQFDLITTLSNILLINQELNQYNFEINQALRKIIPTLYGLLDLISERKITSESEYLEFLPIFRLYFLLINNYSKNFNDFISIELKSSIKKISSKLLNFVTMSSLKSKNLNLIIIEILKILYSFIHLSSSSSSSSLFHQSDSNYKYKVYHDDFLSGIDSSFVLSCNKFNLLYSKMINKLNNGLTPSRSSSTSSTHSNISVSSSTSSASSFSSASTSINDLNFETYDQVLFYFGNVILAIPIEISQNYMLNKTKFTENLIYYTNKLIKNDDGNEIEIINRITSNLLTIDILLTIDEEKELKKIVKNQLNFKEFDKFKIPIDSHLKIVISELNKKILSISSNELENTLLEISNENIKQEKFKPFTKEEEEKGLNEINEIFDKIEQNGILKISMS</sequence>
<dbReference type="AlphaFoldDB" id="A0A9P8PNG1"/>